<keyword evidence="2" id="KW-1185">Reference proteome</keyword>
<gene>
    <name evidence="1" type="ORF">SAMN05192580_0918</name>
</gene>
<dbReference type="GO" id="GO:0016853">
    <property type="term" value="F:isomerase activity"/>
    <property type="evidence" value="ECO:0007669"/>
    <property type="project" value="InterPro"/>
</dbReference>
<protein>
    <submittedName>
        <fullName evidence="1">Galactose mutarotase</fullName>
    </submittedName>
</protein>
<dbReference type="Pfam" id="PF01263">
    <property type="entry name" value="Aldose_epim"/>
    <property type="match status" value="1"/>
</dbReference>
<dbReference type="InterPro" id="IPR037481">
    <property type="entry name" value="LacX"/>
</dbReference>
<organism evidence="1 2">
    <name type="scientific">Sphingomonas jatrophae</name>
    <dbReference type="NCBI Taxonomy" id="1166337"/>
    <lineage>
        <taxon>Bacteria</taxon>
        <taxon>Pseudomonadati</taxon>
        <taxon>Pseudomonadota</taxon>
        <taxon>Alphaproteobacteria</taxon>
        <taxon>Sphingomonadales</taxon>
        <taxon>Sphingomonadaceae</taxon>
        <taxon>Sphingomonas</taxon>
    </lineage>
</organism>
<proteinExistence type="predicted"/>
<dbReference type="STRING" id="1166337.SAMN05192580_0918"/>
<reference evidence="1 2" key="1">
    <citation type="submission" date="2016-10" db="EMBL/GenBank/DDBJ databases">
        <authorList>
            <person name="de Groot N.N."/>
        </authorList>
    </citation>
    <scope>NUCLEOTIDE SEQUENCE [LARGE SCALE GENOMIC DNA]</scope>
    <source>
        <strain evidence="1 2">S5-249</strain>
    </source>
</reference>
<dbReference type="CDD" id="cd09024">
    <property type="entry name" value="Aldose_epim_lacX"/>
    <property type="match status" value="1"/>
</dbReference>
<dbReference type="InterPro" id="IPR011013">
    <property type="entry name" value="Gal_mutarotase_sf_dom"/>
</dbReference>
<accession>A0A1I6JUW5</accession>
<dbReference type="InterPro" id="IPR008183">
    <property type="entry name" value="Aldose_1/G6P_1-epimerase"/>
</dbReference>
<dbReference type="InterPro" id="IPR014718">
    <property type="entry name" value="GH-type_carb-bd"/>
</dbReference>
<dbReference type="GO" id="GO:0030246">
    <property type="term" value="F:carbohydrate binding"/>
    <property type="evidence" value="ECO:0007669"/>
    <property type="project" value="InterPro"/>
</dbReference>
<evidence type="ECO:0000313" key="2">
    <source>
        <dbReference type="Proteomes" id="UP000198824"/>
    </source>
</evidence>
<sequence length="286" mass="31235">MIRIGSAALTATISPRGAELQSLTDRQGRGYLWDGDAAWWGGRSPILFPVIGVVNGGTIRVDGRAYTMPKHGVVRHRDFALVEAGDSAATFRLEADAETLAAYPFEFALEVSYRIEDATLAMQARVENRGAAAMPASFGFHPAFRWPLPGGERDGQRLVFEHAEHEPIRRIDPAGQLQARTFPSPIVGDTLTLEDGLFEEDALILDGLWSRAATLESPGARSLRIEWPGMPLLGVWTKPGAPFICIEPWQGVADPQGYAGEFRDKPGVVEIPPEGSRTFEMRVTLA</sequence>
<dbReference type="Proteomes" id="UP000198824">
    <property type="component" value="Unassembled WGS sequence"/>
</dbReference>
<evidence type="ECO:0000313" key="1">
    <source>
        <dbReference type="EMBL" id="SFR82772.1"/>
    </source>
</evidence>
<dbReference type="RefSeq" id="WP_093311376.1">
    <property type="nucleotide sequence ID" value="NZ_FOZG01000001.1"/>
</dbReference>
<name>A0A1I6JUW5_9SPHN</name>
<dbReference type="EMBL" id="FOZG01000001">
    <property type="protein sequence ID" value="SFR82772.1"/>
    <property type="molecule type" value="Genomic_DNA"/>
</dbReference>
<dbReference type="Gene3D" id="2.70.98.10">
    <property type="match status" value="1"/>
</dbReference>
<dbReference type="SUPFAM" id="SSF74650">
    <property type="entry name" value="Galactose mutarotase-like"/>
    <property type="match status" value="1"/>
</dbReference>
<dbReference type="AlphaFoldDB" id="A0A1I6JUW5"/>
<dbReference type="GO" id="GO:0005975">
    <property type="term" value="P:carbohydrate metabolic process"/>
    <property type="evidence" value="ECO:0007669"/>
    <property type="project" value="InterPro"/>
</dbReference>
<dbReference type="OrthoDB" id="9795355at2"/>